<dbReference type="Proteomes" id="UP001227192">
    <property type="component" value="Unassembled WGS sequence"/>
</dbReference>
<evidence type="ECO:0000256" key="1">
    <source>
        <dbReference type="ARBA" id="ARBA00022801"/>
    </source>
</evidence>
<dbReference type="InterPro" id="IPR012338">
    <property type="entry name" value="Beta-lactam/transpept-like"/>
</dbReference>
<reference evidence="3" key="2">
    <citation type="journal article" date="2016" name="Fungal Biol.">
        <title>Ochratoxin A production by Penicillium thymicola.</title>
        <authorList>
            <person name="Nguyen H.D.T."/>
            <person name="McMullin D.R."/>
            <person name="Ponomareva E."/>
            <person name="Riley R."/>
            <person name="Pomraning K.R."/>
            <person name="Baker S.E."/>
            <person name="Seifert K.A."/>
        </authorList>
    </citation>
    <scope>NUCLEOTIDE SEQUENCE</scope>
    <source>
        <strain evidence="3">DAOM 180753</strain>
    </source>
</reference>
<feature type="domain" description="Beta-lactamase-related" evidence="2">
    <location>
        <begin position="2"/>
        <end position="184"/>
    </location>
</feature>
<evidence type="ECO:0000259" key="2">
    <source>
        <dbReference type="Pfam" id="PF00144"/>
    </source>
</evidence>
<dbReference type="GO" id="GO:0016787">
    <property type="term" value="F:hydrolase activity"/>
    <property type="evidence" value="ECO:0007669"/>
    <property type="project" value="UniProtKB-KW"/>
</dbReference>
<sequence>MDTIYGMARLTNVFTAVAALRAIDKGKLSLYKTVASYLPEFAANGKSNITVLVLLTHTCGFAPDPLPGLYEALYKTMQQRVRAIIIVSNVPGSTYIYSDLNFMNLRFLLEKVTKTPFEESDHSFTRNLGMASTFFNKGNNQSPSFYHYTRMAPTENQIDVMGDAEPKPPQSVRGTVHDENAWVGTGRVTILFGRRYAIGLPTRLAGMFPFHDALVGRYFV</sequence>
<keyword evidence="1" id="KW-0378">Hydrolase</keyword>
<dbReference type="Gene3D" id="3.40.710.10">
    <property type="entry name" value="DD-peptidase/beta-lactamase superfamily"/>
    <property type="match status" value="1"/>
</dbReference>
<comment type="caution">
    <text evidence="3">The sequence shown here is derived from an EMBL/GenBank/DDBJ whole genome shotgun (WGS) entry which is preliminary data.</text>
</comment>
<accession>A0AAI9TQK9</accession>
<dbReference type="SUPFAM" id="SSF56601">
    <property type="entry name" value="beta-lactamase/transpeptidase-like"/>
    <property type="match status" value="1"/>
</dbReference>
<dbReference type="PANTHER" id="PTHR43283">
    <property type="entry name" value="BETA-LACTAMASE-RELATED"/>
    <property type="match status" value="1"/>
</dbReference>
<proteinExistence type="predicted"/>
<dbReference type="AlphaFoldDB" id="A0AAI9TQK9"/>
<dbReference type="Pfam" id="PF00144">
    <property type="entry name" value="Beta-lactamase"/>
    <property type="match status" value="1"/>
</dbReference>
<dbReference type="EMBL" id="LACB01000045">
    <property type="protein sequence ID" value="KAJ9490894.1"/>
    <property type="molecule type" value="Genomic_DNA"/>
</dbReference>
<dbReference type="InterPro" id="IPR050789">
    <property type="entry name" value="Diverse_Enzym_Activities"/>
</dbReference>
<gene>
    <name evidence="3" type="ORF">VN97_g2373</name>
</gene>
<keyword evidence="4" id="KW-1185">Reference proteome</keyword>
<dbReference type="InterPro" id="IPR001466">
    <property type="entry name" value="Beta-lactam-related"/>
</dbReference>
<dbReference type="PANTHER" id="PTHR43283:SF11">
    <property type="entry name" value="BETA-LACTAMASE-RELATED DOMAIN-CONTAINING PROTEIN"/>
    <property type="match status" value="1"/>
</dbReference>
<evidence type="ECO:0000313" key="3">
    <source>
        <dbReference type="EMBL" id="KAJ9490894.1"/>
    </source>
</evidence>
<organism evidence="3 4">
    <name type="scientific">Penicillium thymicola</name>
    <dbReference type="NCBI Taxonomy" id="293382"/>
    <lineage>
        <taxon>Eukaryota</taxon>
        <taxon>Fungi</taxon>
        <taxon>Dikarya</taxon>
        <taxon>Ascomycota</taxon>
        <taxon>Pezizomycotina</taxon>
        <taxon>Eurotiomycetes</taxon>
        <taxon>Eurotiomycetidae</taxon>
        <taxon>Eurotiales</taxon>
        <taxon>Aspergillaceae</taxon>
        <taxon>Penicillium</taxon>
    </lineage>
</organism>
<name>A0AAI9TQK9_PENTH</name>
<reference evidence="3" key="1">
    <citation type="submission" date="2015-06" db="EMBL/GenBank/DDBJ databases">
        <authorList>
            <person name="Nguyen H."/>
        </authorList>
    </citation>
    <scope>NUCLEOTIDE SEQUENCE</scope>
    <source>
        <strain evidence="3">DAOM 180753</strain>
    </source>
</reference>
<protein>
    <recommendedName>
        <fullName evidence="2">Beta-lactamase-related domain-containing protein</fullName>
    </recommendedName>
</protein>
<evidence type="ECO:0000313" key="4">
    <source>
        <dbReference type="Proteomes" id="UP001227192"/>
    </source>
</evidence>